<evidence type="ECO:0000256" key="7">
    <source>
        <dbReference type="SAM" id="MobiDB-lite"/>
    </source>
</evidence>
<dbReference type="eggNOG" id="COG0515">
    <property type="taxonomic scope" value="Bacteria"/>
</dbReference>
<keyword evidence="3 9" id="KW-0418">Kinase</keyword>
<feature type="repeat" description="TPR" evidence="5">
    <location>
        <begin position="569"/>
        <end position="602"/>
    </location>
</feature>
<keyword evidence="2 6" id="KW-0547">Nucleotide-binding</keyword>
<dbReference type="RefSeq" id="WP_014785781.1">
    <property type="nucleotide sequence ID" value="NC_018014.1"/>
</dbReference>
<dbReference type="InterPro" id="IPR011990">
    <property type="entry name" value="TPR-like_helical_dom_sf"/>
</dbReference>
<sequence length="981" mass="104419">MEQNGPLQYGPYVVLEQIGAGGMGAVYRARDRRLERDVAIKVLHRHLEMASARERFLREARAVSSLNHPNISTIFDIGEQDGDPYLVMELLHGQSLKDRLVDGVPMLPAELEAIATQAALALAAAHAKGIVHRDIKPANLFLVDGPHGEKQLKVLDFGLAKMETDRILYGDAGGLTRTGSTVGTVEYMSPEQARGEDLDARSDLFSLGAVLYELATGDVPFRGATSAVVFAELLGSDPVPPRMQNSHLSPGMDAIIRKLLEKKRENRIQSATVLLEDLRKLKHEAPARPSVSSGASVTSVPQDTPAAVSQELPVRPLPSRETQPKHVVPVQEPTVRGPRIKPSGSRPSQIYARTSGSRPSLELDAARLLQDLSFERAAAEGDSEEVEATGRIRWWIPVLAVLLLAGIAAAIFLRPRGAATSAASVFTGSLQITQFDNSTGNAVLQETPAVAMQILLKEMPSLHLTGFAPSPDTVDLDAAEMAKRSGAAAYLTGSVSRDGERYHVHAEILKTTDSSRLAQEDVDAASMVELPNALSRLAVALRTHMGETPEQAGADTVQLANEATASLSALALYARGSSLLRAGQPTAAVEQFQKALADDPSFVTARLDLVESLRQAGAEPERLQAAALLKPMAGRVGVCERNRAVYEIADAAGALDAAQQWATACPTQTEAQIALARQLLAAGRGAEAEAVGNKAVLFDPAGRGAITIATEAMISQDHYESALKQQAHAVSLRASTPGLLLLAAYLRGDLATESMALALAEASSNWQDQWAVVTYLANRGRLVEASRFGQGAAARLQQMREVASTGTLMRTRISALQAMAGHCDGGAIRAAKAGDLAEFYAEIAGAWCKHAPGSAGINDVHLATIARAADTWSNGDAQGALDILQSSRGGRQAPVAAMLRGEIHLAMKERVLAIGDFQAVITKRGASLLTGTLVYPAAQAGLATAYHRMGDEPNAARVEDDLKALWKDAPRNEPLLRRAVK</sequence>
<evidence type="ECO:0000256" key="4">
    <source>
        <dbReference type="ARBA" id="ARBA00022840"/>
    </source>
</evidence>
<dbReference type="InterPro" id="IPR011009">
    <property type="entry name" value="Kinase-like_dom_sf"/>
</dbReference>
<evidence type="ECO:0000313" key="9">
    <source>
        <dbReference type="EMBL" id="AFL88212.1"/>
    </source>
</evidence>
<evidence type="ECO:0000256" key="2">
    <source>
        <dbReference type="ARBA" id="ARBA00022741"/>
    </source>
</evidence>
<dbReference type="GO" id="GO:0005524">
    <property type="term" value="F:ATP binding"/>
    <property type="evidence" value="ECO:0007669"/>
    <property type="project" value="UniProtKB-UniRule"/>
</dbReference>
<organism evidence="9 10">
    <name type="scientific">Terriglobus roseus (strain DSM 18391 / NRRL B-41598 / KBS 63)</name>
    <dbReference type="NCBI Taxonomy" id="926566"/>
    <lineage>
        <taxon>Bacteria</taxon>
        <taxon>Pseudomonadati</taxon>
        <taxon>Acidobacteriota</taxon>
        <taxon>Terriglobia</taxon>
        <taxon>Terriglobales</taxon>
        <taxon>Acidobacteriaceae</taxon>
        <taxon>Terriglobus</taxon>
    </lineage>
</organism>
<dbReference type="InterPro" id="IPR019734">
    <property type="entry name" value="TPR_rpt"/>
</dbReference>
<dbReference type="HOGENOM" id="CLU_013589_0_0_0"/>
<proteinExistence type="predicted"/>
<name>I3ZG44_TERRK</name>
<dbReference type="SMART" id="SM00220">
    <property type="entry name" value="S_TKc"/>
    <property type="match status" value="1"/>
</dbReference>
<dbReference type="KEGG" id="trs:Terro_1923"/>
<dbReference type="Gene3D" id="1.10.510.10">
    <property type="entry name" value="Transferase(Phosphotransferase) domain 1"/>
    <property type="match status" value="1"/>
</dbReference>
<dbReference type="EMBL" id="CP003379">
    <property type="protein sequence ID" value="AFL88212.1"/>
    <property type="molecule type" value="Genomic_DNA"/>
</dbReference>
<evidence type="ECO:0000256" key="6">
    <source>
        <dbReference type="PROSITE-ProRule" id="PRU10141"/>
    </source>
</evidence>
<keyword evidence="4 6" id="KW-0067">ATP-binding</keyword>
<dbReference type="PANTHER" id="PTHR43289">
    <property type="entry name" value="MITOGEN-ACTIVATED PROTEIN KINASE KINASE KINASE 20-RELATED"/>
    <property type="match status" value="1"/>
</dbReference>
<evidence type="ECO:0000256" key="1">
    <source>
        <dbReference type="ARBA" id="ARBA00022679"/>
    </source>
</evidence>
<feature type="compositionally biased region" description="Polar residues" evidence="7">
    <location>
        <begin position="345"/>
        <end position="358"/>
    </location>
</feature>
<protein>
    <submittedName>
        <fullName evidence="9">Serine/threonine protein kinase</fullName>
    </submittedName>
</protein>
<keyword evidence="1" id="KW-0808">Transferase</keyword>
<keyword evidence="5" id="KW-0802">TPR repeat</keyword>
<evidence type="ECO:0000259" key="8">
    <source>
        <dbReference type="PROSITE" id="PS50011"/>
    </source>
</evidence>
<dbReference type="InterPro" id="IPR000719">
    <property type="entry name" value="Prot_kinase_dom"/>
</dbReference>
<dbReference type="Gene3D" id="3.30.200.20">
    <property type="entry name" value="Phosphorylase Kinase, domain 1"/>
    <property type="match status" value="1"/>
</dbReference>
<dbReference type="PROSITE" id="PS50011">
    <property type="entry name" value="PROTEIN_KINASE_DOM"/>
    <property type="match status" value="1"/>
</dbReference>
<evidence type="ECO:0000256" key="3">
    <source>
        <dbReference type="ARBA" id="ARBA00022777"/>
    </source>
</evidence>
<keyword evidence="10" id="KW-1185">Reference proteome</keyword>
<gene>
    <name evidence="9" type="ordered locus">Terro_1923</name>
</gene>
<dbReference type="PROSITE" id="PS50005">
    <property type="entry name" value="TPR"/>
    <property type="match status" value="1"/>
</dbReference>
<dbReference type="InterPro" id="IPR017441">
    <property type="entry name" value="Protein_kinase_ATP_BS"/>
</dbReference>
<dbReference type="SMART" id="SM00028">
    <property type="entry name" value="TPR"/>
    <property type="match status" value="3"/>
</dbReference>
<evidence type="ECO:0000313" key="10">
    <source>
        <dbReference type="Proteomes" id="UP000006056"/>
    </source>
</evidence>
<dbReference type="AlphaFoldDB" id="I3ZG44"/>
<dbReference type="CDD" id="cd14014">
    <property type="entry name" value="STKc_PknB_like"/>
    <property type="match status" value="1"/>
</dbReference>
<feature type="domain" description="Protein kinase" evidence="8">
    <location>
        <begin position="12"/>
        <end position="286"/>
    </location>
</feature>
<feature type="binding site" evidence="6">
    <location>
        <position position="41"/>
    </location>
    <ligand>
        <name>ATP</name>
        <dbReference type="ChEBI" id="CHEBI:30616"/>
    </ligand>
</feature>
<accession>I3ZG44</accession>
<dbReference type="PROSITE" id="PS00108">
    <property type="entry name" value="PROTEIN_KINASE_ST"/>
    <property type="match status" value="1"/>
</dbReference>
<dbReference type="STRING" id="926566.Terro_1923"/>
<reference evidence="9 10" key="1">
    <citation type="submission" date="2012-06" db="EMBL/GenBank/DDBJ databases">
        <title>Complete genome of Terriglobus roseus DSM 18391.</title>
        <authorList>
            <consortium name="US DOE Joint Genome Institute (JGI-PGF)"/>
            <person name="Lucas S."/>
            <person name="Copeland A."/>
            <person name="Lapidus A."/>
            <person name="Glavina del Rio T."/>
            <person name="Dalin E."/>
            <person name="Tice H."/>
            <person name="Bruce D."/>
            <person name="Goodwin L."/>
            <person name="Pitluck S."/>
            <person name="Peters L."/>
            <person name="Mikhailova N."/>
            <person name="Munk A.C.C."/>
            <person name="Kyrpides N."/>
            <person name="Mavromatis K."/>
            <person name="Ivanova N."/>
            <person name="Brettin T."/>
            <person name="Detter J.C."/>
            <person name="Han C."/>
            <person name="Larimer F."/>
            <person name="Land M."/>
            <person name="Hauser L."/>
            <person name="Markowitz V."/>
            <person name="Cheng J.-F."/>
            <person name="Hugenholtz P."/>
            <person name="Woyke T."/>
            <person name="Wu D."/>
            <person name="Brambilla E."/>
            <person name="Klenk H.-P."/>
            <person name="Eisen J.A."/>
        </authorList>
    </citation>
    <scope>NUCLEOTIDE SEQUENCE [LARGE SCALE GENOMIC DNA]</scope>
    <source>
        <strain evidence="10">DSM 18391 / NRRL B-41598 / KBS 63</strain>
    </source>
</reference>
<dbReference type="SUPFAM" id="SSF56112">
    <property type="entry name" value="Protein kinase-like (PK-like)"/>
    <property type="match status" value="1"/>
</dbReference>
<evidence type="ECO:0000256" key="5">
    <source>
        <dbReference type="PROSITE-ProRule" id="PRU00339"/>
    </source>
</evidence>
<dbReference type="eggNOG" id="COG0457">
    <property type="taxonomic scope" value="Bacteria"/>
</dbReference>
<dbReference type="InterPro" id="IPR008271">
    <property type="entry name" value="Ser/Thr_kinase_AS"/>
</dbReference>
<keyword evidence="9" id="KW-0723">Serine/threonine-protein kinase</keyword>
<dbReference type="Gene3D" id="1.25.40.10">
    <property type="entry name" value="Tetratricopeptide repeat domain"/>
    <property type="match status" value="1"/>
</dbReference>
<dbReference type="GO" id="GO:0004674">
    <property type="term" value="F:protein serine/threonine kinase activity"/>
    <property type="evidence" value="ECO:0007669"/>
    <property type="project" value="UniProtKB-KW"/>
</dbReference>
<feature type="region of interest" description="Disordered" evidence="7">
    <location>
        <begin position="284"/>
        <end position="358"/>
    </location>
</feature>
<dbReference type="SUPFAM" id="SSF48452">
    <property type="entry name" value="TPR-like"/>
    <property type="match status" value="1"/>
</dbReference>
<dbReference type="Pfam" id="PF00069">
    <property type="entry name" value="Pkinase"/>
    <property type="match status" value="1"/>
</dbReference>
<dbReference type="PANTHER" id="PTHR43289:SF6">
    <property type="entry name" value="SERINE_THREONINE-PROTEIN KINASE NEKL-3"/>
    <property type="match status" value="1"/>
</dbReference>
<dbReference type="PROSITE" id="PS00107">
    <property type="entry name" value="PROTEIN_KINASE_ATP"/>
    <property type="match status" value="1"/>
</dbReference>
<feature type="compositionally biased region" description="Polar residues" evidence="7">
    <location>
        <begin position="290"/>
        <end position="302"/>
    </location>
</feature>
<dbReference type="Proteomes" id="UP000006056">
    <property type="component" value="Chromosome"/>
</dbReference>